<dbReference type="GO" id="GO:0007423">
    <property type="term" value="P:sensory organ development"/>
    <property type="evidence" value="ECO:0007669"/>
    <property type="project" value="TreeGrafter"/>
</dbReference>
<dbReference type="eggNOG" id="KOG4395">
    <property type="taxonomic scope" value="Eukaryota"/>
</dbReference>
<dbReference type="PANTHER" id="PTHR19290:SF162">
    <property type="entry name" value="TRANSCRIPTION FACTOR ATOH7"/>
    <property type="match status" value="1"/>
</dbReference>
<dbReference type="InterPro" id="IPR036638">
    <property type="entry name" value="HLH_DNA-bd_sf"/>
</dbReference>
<dbReference type="EnsemblMetazoa" id="MDOA001247-RA">
    <property type="protein sequence ID" value="MDOA001247-PA"/>
    <property type="gene ID" value="MDOA001247"/>
</dbReference>
<dbReference type="GO" id="GO:0061564">
    <property type="term" value="P:axon development"/>
    <property type="evidence" value="ECO:0007669"/>
    <property type="project" value="TreeGrafter"/>
</dbReference>
<dbReference type="SUPFAM" id="SSF47459">
    <property type="entry name" value="HLH, helix-loop-helix DNA-binding domain"/>
    <property type="match status" value="1"/>
</dbReference>
<gene>
    <name evidence="8" type="primary">101890900</name>
    <name evidence="10" type="synonym">LOC101890900</name>
</gene>
<dbReference type="VEuPathDB" id="VectorBase:MDOA001247"/>
<dbReference type="CDD" id="cd11430">
    <property type="entry name" value="bHLH_TS_ATOH1_like"/>
    <property type="match status" value="1"/>
</dbReference>
<feature type="compositionally biased region" description="Polar residues" evidence="6">
    <location>
        <begin position="33"/>
        <end position="51"/>
    </location>
</feature>
<name>A0A1I8M4V8_MUSDO</name>
<proteinExistence type="predicted"/>
<comment type="subcellular location">
    <subcellularLocation>
        <location evidence="1">Nucleus</location>
    </subcellularLocation>
</comment>
<feature type="region of interest" description="Disordered" evidence="6">
    <location>
        <begin position="233"/>
        <end position="262"/>
    </location>
</feature>
<evidence type="ECO:0000256" key="5">
    <source>
        <dbReference type="ARBA" id="ARBA00023242"/>
    </source>
</evidence>
<keyword evidence="2" id="KW-0217">Developmental protein</keyword>
<dbReference type="VEuPathDB" id="VectorBase:MDOMA2_015503"/>
<evidence type="ECO:0000313" key="10">
    <source>
        <dbReference type="RefSeq" id="XP_005189324.1"/>
    </source>
</evidence>
<evidence type="ECO:0000256" key="2">
    <source>
        <dbReference type="ARBA" id="ARBA00022473"/>
    </source>
</evidence>
<accession>A0A1I8M4V8</accession>
<protein>
    <submittedName>
        <fullName evidence="10">Achaete-scute complex protein T4</fullName>
    </submittedName>
</protein>
<dbReference type="RefSeq" id="XP_005189324.1">
    <property type="nucleotide sequence ID" value="XM_005189267.2"/>
</dbReference>
<dbReference type="STRING" id="7370.A0A1I8M4V8"/>
<dbReference type="Gene3D" id="4.10.280.10">
    <property type="entry name" value="Helix-loop-helix DNA-binding domain"/>
    <property type="match status" value="1"/>
</dbReference>
<dbReference type="GO" id="GO:0070888">
    <property type="term" value="F:E-box binding"/>
    <property type="evidence" value="ECO:0007669"/>
    <property type="project" value="TreeGrafter"/>
</dbReference>
<dbReference type="Pfam" id="PF00010">
    <property type="entry name" value="HLH"/>
    <property type="match status" value="1"/>
</dbReference>
<evidence type="ECO:0000313" key="8">
    <source>
        <dbReference type="EnsemblMetazoa" id="MDOA001247-PA"/>
    </source>
</evidence>
<feature type="region of interest" description="Disordered" evidence="6">
    <location>
        <begin position="28"/>
        <end position="51"/>
    </location>
</feature>
<feature type="compositionally biased region" description="Basic residues" evidence="6">
    <location>
        <begin position="150"/>
        <end position="165"/>
    </location>
</feature>
<keyword evidence="4" id="KW-0524">Neurogenesis</keyword>
<dbReference type="GO" id="GO:0005634">
    <property type="term" value="C:nucleus"/>
    <property type="evidence" value="ECO:0007669"/>
    <property type="project" value="UniProtKB-SubCell"/>
</dbReference>
<reference evidence="10" key="2">
    <citation type="submission" date="2025-04" db="UniProtKB">
        <authorList>
            <consortium name="RefSeq"/>
        </authorList>
    </citation>
    <scope>IDENTIFICATION</scope>
    <source>
        <strain evidence="10">Aabys</strain>
    </source>
</reference>
<dbReference type="OrthoDB" id="6161578at2759"/>
<dbReference type="Proteomes" id="UP001652621">
    <property type="component" value="Unplaced"/>
</dbReference>
<feature type="domain" description="BHLH" evidence="7">
    <location>
        <begin position="152"/>
        <end position="204"/>
    </location>
</feature>
<evidence type="ECO:0000256" key="1">
    <source>
        <dbReference type="ARBA" id="ARBA00004123"/>
    </source>
</evidence>
<dbReference type="GO" id="GO:0045944">
    <property type="term" value="P:positive regulation of transcription by RNA polymerase II"/>
    <property type="evidence" value="ECO:0007669"/>
    <property type="project" value="TreeGrafter"/>
</dbReference>
<dbReference type="AlphaFoldDB" id="A0A1I8M4V8"/>
<evidence type="ECO:0000256" key="4">
    <source>
        <dbReference type="ARBA" id="ARBA00022902"/>
    </source>
</evidence>
<feature type="compositionally biased region" description="Low complexity" evidence="6">
    <location>
        <begin position="127"/>
        <end position="140"/>
    </location>
</feature>
<organism evidence="8">
    <name type="scientific">Musca domestica</name>
    <name type="common">House fly</name>
    <dbReference type="NCBI Taxonomy" id="7370"/>
    <lineage>
        <taxon>Eukaryota</taxon>
        <taxon>Metazoa</taxon>
        <taxon>Ecdysozoa</taxon>
        <taxon>Arthropoda</taxon>
        <taxon>Hexapoda</taxon>
        <taxon>Insecta</taxon>
        <taxon>Pterygota</taxon>
        <taxon>Neoptera</taxon>
        <taxon>Endopterygota</taxon>
        <taxon>Diptera</taxon>
        <taxon>Brachycera</taxon>
        <taxon>Muscomorpha</taxon>
        <taxon>Muscoidea</taxon>
        <taxon>Muscidae</taxon>
        <taxon>Musca</taxon>
    </lineage>
</organism>
<evidence type="ECO:0000259" key="7">
    <source>
        <dbReference type="PROSITE" id="PS50888"/>
    </source>
</evidence>
<keyword evidence="9" id="KW-1185">Reference proteome</keyword>
<dbReference type="InterPro" id="IPR011598">
    <property type="entry name" value="bHLH_dom"/>
</dbReference>
<reference evidence="8" key="1">
    <citation type="submission" date="2020-05" db="UniProtKB">
        <authorList>
            <consortium name="EnsemblMetazoa"/>
        </authorList>
    </citation>
    <scope>IDENTIFICATION</scope>
    <source>
        <strain evidence="8">Aabys</strain>
    </source>
</reference>
<evidence type="ECO:0000256" key="3">
    <source>
        <dbReference type="ARBA" id="ARBA00022782"/>
    </source>
</evidence>
<feature type="region of interest" description="Disordered" evidence="6">
    <location>
        <begin position="94"/>
        <end position="168"/>
    </location>
</feature>
<sequence>MSSYLTYKPLPTSHGVLTDYNTAYPSSAEDDSSQYLGSPSYHLNTNSPLNSTPYVGNATVYMDNWTMGNTMVTSTPNGGYYHHQPLPAYSLESQLTPNQSSTELSSEINSNPKTKSSNKKERKPKSRTNSTSSKKSNSSEPPNPPSPTVLKRRRQAANARERKRMNGLNEAFDRLREVVPAPDLEQKLSKFETLQMAQTYICALIDMLENGNESSEINYNSLYSLDGNSCLSSPASISPCTPPPPPPTGNNFHSFGRDLSLQ</sequence>
<dbReference type="PROSITE" id="PS50888">
    <property type="entry name" value="BHLH"/>
    <property type="match status" value="1"/>
</dbReference>
<dbReference type="KEGG" id="mde:101890900"/>
<dbReference type="GO" id="GO:0000981">
    <property type="term" value="F:DNA-binding transcription factor activity, RNA polymerase II-specific"/>
    <property type="evidence" value="ECO:0007669"/>
    <property type="project" value="TreeGrafter"/>
</dbReference>
<keyword evidence="5" id="KW-0539">Nucleus</keyword>
<dbReference type="PANTHER" id="PTHR19290">
    <property type="entry name" value="BASIC HELIX-LOOP-HELIX PROTEIN NEUROGENIN-RELATED"/>
    <property type="match status" value="1"/>
</dbReference>
<keyword evidence="3" id="KW-0221">Differentiation</keyword>
<evidence type="ECO:0000313" key="9">
    <source>
        <dbReference type="Proteomes" id="UP001652621"/>
    </source>
</evidence>
<feature type="compositionally biased region" description="Basic residues" evidence="6">
    <location>
        <begin position="116"/>
        <end position="126"/>
    </location>
</feature>
<dbReference type="GO" id="GO:0046983">
    <property type="term" value="F:protein dimerization activity"/>
    <property type="evidence" value="ECO:0007669"/>
    <property type="project" value="InterPro"/>
</dbReference>
<evidence type="ECO:0000256" key="6">
    <source>
        <dbReference type="SAM" id="MobiDB-lite"/>
    </source>
</evidence>
<dbReference type="InterPro" id="IPR050359">
    <property type="entry name" value="bHLH_transcription_factors"/>
</dbReference>
<feature type="compositionally biased region" description="Polar residues" evidence="6">
    <location>
        <begin position="94"/>
        <end position="108"/>
    </location>
</feature>
<dbReference type="SMART" id="SM00353">
    <property type="entry name" value="HLH"/>
    <property type="match status" value="1"/>
</dbReference>